<comment type="caution">
    <text evidence="2">The sequence shown here is derived from an EMBL/GenBank/DDBJ whole genome shotgun (WGS) entry which is preliminary data.</text>
</comment>
<name>A0A9W6G547_9ACTN</name>
<protein>
    <submittedName>
        <fullName evidence="2">Uncharacterized protein</fullName>
    </submittedName>
</protein>
<evidence type="ECO:0000313" key="2">
    <source>
        <dbReference type="EMBL" id="GLI40518.1"/>
    </source>
</evidence>
<accession>A0A9W6G547</accession>
<evidence type="ECO:0000256" key="1">
    <source>
        <dbReference type="SAM" id="MobiDB-lite"/>
    </source>
</evidence>
<dbReference type="AlphaFoldDB" id="A0A9W6G547"/>
<keyword evidence="3" id="KW-1185">Reference proteome</keyword>
<gene>
    <name evidence="2" type="ORF">GALLR39Z86_03680</name>
</gene>
<feature type="region of interest" description="Disordered" evidence="1">
    <location>
        <begin position="73"/>
        <end position="99"/>
    </location>
</feature>
<organism evidence="2 3">
    <name type="scientific">Glycomyces algeriensis</name>
    <dbReference type="NCBI Taxonomy" id="256037"/>
    <lineage>
        <taxon>Bacteria</taxon>
        <taxon>Bacillati</taxon>
        <taxon>Actinomycetota</taxon>
        <taxon>Actinomycetes</taxon>
        <taxon>Glycomycetales</taxon>
        <taxon>Glycomycetaceae</taxon>
        <taxon>Glycomyces</taxon>
    </lineage>
</organism>
<dbReference type="EMBL" id="BSDT01000001">
    <property type="protein sequence ID" value="GLI40518.1"/>
    <property type="molecule type" value="Genomic_DNA"/>
</dbReference>
<dbReference type="Proteomes" id="UP001144313">
    <property type="component" value="Unassembled WGS sequence"/>
</dbReference>
<sequence>MLLVEVGELRLRSHIRSSAGRWDKGIFRVIAFVPGGNHCRVREGGDARRGRYVDNPLSGYRTVQAVEGAAEDHGPVEQHRGGLGVDSEQRRCAGGGHVR</sequence>
<evidence type="ECO:0000313" key="3">
    <source>
        <dbReference type="Proteomes" id="UP001144313"/>
    </source>
</evidence>
<proteinExistence type="predicted"/>
<reference evidence="2" key="1">
    <citation type="submission" date="2022-12" db="EMBL/GenBank/DDBJ databases">
        <title>Reference genome sequencing for broad-spectrum identification of bacterial and archaeal isolates by mass spectrometry.</title>
        <authorList>
            <person name="Sekiguchi Y."/>
            <person name="Tourlousse D.M."/>
        </authorList>
    </citation>
    <scope>NUCLEOTIDE SEQUENCE</scope>
    <source>
        <strain evidence="2">LLR39Z86</strain>
    </source>
</reference>